<evidence type="ECO:0000256" key="1">
    <source>
        <dbReference type="SAM" id="Coils"/>
    </source>
</evidence>
<evidence type="ECO:0000256" key="2">
    <source>
        <dbReference type="SAM" id="MobiDB-lite"/>
    </source>
</evidence>
<organism evidence="3 4">
    <name type="scientific">Fusarium oxysporum f. sp. cubense</name>
    <dbReference type="NCBI Taxonomy" id="61366"/>
    <lineage>
        <taxon>Eukaryota</taxon>
        <taxon>Fungi</taxon>
        <taxon>Dikarya</taxon>
        <taxon>Ascomycota</taxon>
        <taxon>Pezizomycotina</taxon>
        <taxon>Sordariomycetes</taxon>
        <taxon>Hypocreomycetidae</taxon>
        <taxon>Hypocreales</taxon>
        <taxon>Nectriaceae</taxon>
        <taxon>Fusarium</taxon>
        <taxon>Fusarium oxysporum species complex</taxon>
    </lineage>
</organism>
<reference evidence="3 4" key="1">
    <citation type="journal article" date="2019" name="Microbiol. Resour. Announc.">
        <title>High-quality draft genome sequence of Fusarium oxysporum f. sp. cubense strain 160527, a causal agent of Panama disease.</title>
        <authorList>
            <person name="Asai S."/>
            <person name="Ayukawa Y."/>
            <person name="Gan P."/>
            <person name="Masuda S."/>
            <person name="Komatsu K."/>
            <person name="Shirasu K."/>
            <person name="Arie T."/>
        </authorList>
    </citation>
    <scope>NUCLEOTIDE SEQUENCE [LARGE SCALE GENOMIC DNA]</scope>
    <source>
        <strain evidence="3 4">160527</strain>
    </source>
</reference>
<evidence type="ECO:0000313" key="3">
    <source>
        <dbReference type="EMBL" id="TVY70906.1"/>
    </source>
</evidence>
<keyword evidence="1" id="KW-0175">Coiled coil</keyword>
<protein>
    <submittedName>
        <fullName evidence="3">Uncharacterized protein</fullName>
    </submittedName>
</protein>
<proteinExistence type="predicted"/>
<comment type="caution">
    <text evidence="3">The sequence shown here is derived from an EMBL/GenBank/DDBJ whole genome shotgun (WGS) entry which is preliminary data.</text>
</comment>
<accession>A0A559LC20</accession>
<name>A0A559LC20_FUSOC</name>
<sequence length="433" mass="48961">MAEYNTGACDEMDWQSIQAPANMIQVISQLHRELRADLKQDIASSINMMNAQQHRCQQVTSDSIRETVQTAMEEWFTDNQKNLKPLKEGTEPASPETLKPELVSEPDDFCHRAQVEELTRKLELADSELADLNSQLKATQSRAVQLRSMIIPNDGKPILDSEIERLFSEVRATTQIVACRLYSKRGTYQNPKTGDSKAFFKEIEDLSPDCQRDAIHTYLFLFIRQQFFPRNIRGCNIGNHYPNLEKALAATERQLTEAVKNSHPGGMAFPLVAQNCLRLTTISSGAHQKELNDWTRATFKCIDLLKGESDEPDSYAAYLEEFFKPAETDDTNTQGIGRRKLKKLCEKAHELGILMRRATDTFQVFIVKDDVPFTDCEDVAEELRCNGGRDSSRTKVVDFCLFGGLRKISSDYPAKPILLEKAMVSTRFVGSTG</sequence>
<feature type="coiled-coil region" evidence="1">
    <location>
        <begin position="115"/>
        <end position="149"/>
    </location>
</feature>
<evidence type="ECO:0000313" key="4">
    <source>
        <dbReference type="Proteomes" id="UP000320707"/>
    </source>
</evidence>
<feature type="region of interest" description="Disordered" evidence="2">
    <location>
        <begin position="79"/>
        <end position="106"/>
    </location>
</feature>
<dbReference type="EMBL" id="SRMI01000005">
    <property type="protein sequence ID" value="TVY70906.1"/>
    <property type="molecule type" value="Genomic_DNA"/>
</dbReference>
<dbReference type="AlphaFoldDB" id="A0A559LC20"/>
<gene>
    <name evidence="3" type="ORF">Focb16_v001893</name>
</gene>
<dbReference type="Proteomes" id="UP000320707">
    <property type="component" value="Unassembled WGS sequence"/>
</dbReference>